<dbReference type="OrthoDB" id="550424at2759"/>
<dbReference type="SUPFAM" id="SSF46565">
    <property type="entry name" value="Chaperone J-domain"/>
    <property type="match status" value="1"/>
</dbReference>
<dbReference type="InterPro" id="IPR018253">
    <property type="entry name" value="DnaJ_domain_CS"/>
</dbReference>
<dbReference type="SUPFAM" id="SSF57938">
    <property type="entry name" value="DnaJ/Hsp40 cysteine-rich domain"/>
    <property type="match status" value="1"/>
</dbReference>
<dbReference type="InterPro" id="IPR008971">
    <property type="entry name" value="HSP40/DnaJ_pept-bd"/>
</dbReference>
<dbReference type="InterPro" id="IPR002939">
    <property type="entry name" value="DnaJ_C"/>
</dbReference>
<dbReference type="HAMAP" id="MF_01152">
    <property type="entry name" value="DnaJ"/>
    <property type="match status" value="1"/>
</dbReference>
<evidence type="ECO:0000256" key="1">
    <source>
        <dbReference type="ARBA" id="ARBA00022723"/>
    </source>
</evidence>
<keyword evidence="3 5" id="KW-0863">Zinc-finger</keyword>
<dbReference type="FunFam" id="1.10.287.110:FF:000041">
    <property type="entry name" value="Chaperone protein DNAj, putative"/>
    <property type="match status" value="1"/>
</dbReference>
<evidence type="ECO:0000313" key="10">
    <source>
        <dbReference type="Proteomes" id="UP000027138"/>
    </source>
</evidence>
<sequence>MFGYGGRHSDDTKYYEILGVSKNATQDEVKKAYKKAAIKNHPDKGGDPEKFKELSHAYDVLGDPEKREIYDQYGEDGLKDGMGGGGGGVHNPFDIFESIFGGGAFGGGGSSRGRRQKRGEDVVHTLKVSLEDLYNGATKKLSLSRNILCRKCRGKGSKSGASGTCYGCKGSGIKITTRQFAPGIIQQMQLICAECRGSGEMISEKDKCPQCKGSKITQEKKVLEVHVEKGMQHGHKIVFDGQADEAPDTITGDIVFVLQLKDHSKFERRHDDLVVEHTLSLTEALCGFHFALTHLDGRQLLIKSNPGEIIKPGQYKVINDEGMPHHGRPFMRGKLYIHFNVEFPESGVLSPEQCLTIETILSPKSSKHLSQMELDECEETILHDVNMVEEEKRRMRQQHQQRYEAYDEDDEPSMPGVQCAQQ</sequence>
<dbReference type="Pfam" id="PF01556">
    <property type="entry name" value="DnaJ_C"/>
    <property type="match status" value="1"/>
</dbReference>
<dbReference type="Gene3D" id="2.10.230.10">
    <property type="entry name" value="Heat shock protein DnaJ, cysteine-rich domain"/>
    <property type="match status" value="1"/>
</dbReference>
<dbReference type="Proteomes" id="UP000027138">
    <property type="component" value="Unassembled WGS sequence"/>
</dbReference>
<dbReference type="EMBL" id="KK914782">
    <property type="protein sequence ID" value="KDP28841.1"/>
    <property type="molecule type" value="Genomic_DNA"/>
</dbReference>
<dbReference type="PRINTS" id="PR00625">
    <property type="entry name" value="JDOMAIN"/>
</dbReference>
<dbReference type="CDD" id="cd10747">
    <property type="entry name" value="DnaJ_C"/>
    <property type="match status" value="1"/>
</dbReference>
<feature type="domain" description="CR-type" evidence="8">
    <location>
        <begin position="136"/>
        <end position="220"/>
    </location>
</feature>
<dbReference type="CDD" id="cd06257">
    <property type="entry name" value="DnaJ"/>
    <property type="match status" value="1"/>
</dbReference>
<dbReference type="CDD" id="cd10719">
    <property type="entry name" value="DnaJ_zf"/>
    <property type="match status" value="1"/>
</dbReference>
<dbReference type="InterPro" id="IPR044713">
    <property type="entry name" value="DNJA1/2-like"/>
</dbReference>
<dbReference type="FunFam" id="2.60.260.20:FF:000003">
    <property type="entry name" value="DnaJ subfamily A member 2"/>
    <property type="match status" value="1"/>
</dbReference>
<dbReference type="GO" id="GO:0008270">
    <property type="term" value="F:zinc ion binding"/>
    <property type="evidence" value="ECO:0007669"/>
    <property type="project" value="UniProtKB-KW"/>
</dbReference>
<dbReference type="Gene3D" id="1.10.287.110">
    <property type="entry name" value="DnaJ domain"/>
    <property type="match status" value="1"/>
</dbReference>
<evidence type="ECO:0000256" key="6">
    <source>
        <dbReference type="SAM" id="MobiDB-lite"/>
    </source>
</evidence>
<dbReference type="InterPro" id="IPR001305">
    <property type="entry name" value="HSP_DnaJ_Cys-rich_dom"/>
</dbReference>
<evidence type="ECO:0000259" key="8">
    <source>
        <dbReference type="PROSITE" id="PS51188"/>
    </source>
</evidence>
<dbReference type="FunFam" id="2.10.230.10:FF:000001">
    <property type="entry name" value="DnaJ subfamily A member 2"/>
    <property type="match status" value="1"/>
</dbReference>
<dbReference type="Pfam" id="PF00226">
    <property type="entry name" value="DnaJ"/>
    <property type="match status" value="1"/>
</dbReference>
<evidence type="ECO:0000259" key="7">
    <source>
        <dbReference type="PROSITE" id="PS50076"/>
    </source>
</evidence>
<keyword evidence="2" id="KW-0677">Repeat</keyword>
<dbReference type="Gene3D" id="2.60.260.20">
    <property type="entry name" value="Urease metallochaperone UreE, N-terminal domain"/>
    <property type="match status" value="2"/>
</dbReference>
<feature type="region of interest" description="Disordered" evidence="6">
    <location>
        <begin position="394"/>
        <end position="422"/>
    </location>
</feature>
<dbReference type="GO" id="GO:0051082">
    <property type="term" value="F:unfolded protein binding"/>
    <property type="evidence" value="ECO:0007669"/>
    <property type="project" value="InterPro"/>
</dbReference>
<feature type="zinc finger region" description="CR-type" evidence="5">
    <location>
        <begin position="136"/>
        <end position="220"/>
    </location>
</feature>
<gene>
    <name evidence="9" type="ORF">JCGZ_14612</name>
</gene>
<evidence type="ECO:0000256" key="4">
    <source>
        <dbReference type="ARBA" id="ARBA00022833"/>
    </source>
</evidence>
<dbReference type="Pfam" id="PF00684">
    <property type="entry name" value="DnaJ_CXXCXGXG"/>
    <property type="match status" value="1"/>
</dbReference>
<dbReference type="InterPro" id="IPR036869">
    <property type="entry name" value="J_dom_sf"/>
</dbReference>
<dbReference type="KEGG" id="jcu:105643208"/>
<dbReference type="InterPro" id="IPR012724">
    <property type="entry name" value="DnaJ"/>
</dbReference>
<dbReference type="GO" id="GO:0006457">
    <property type="term" value="P:protein folding"/>
    <property type="evidence" value="ECO:0007669"/>
    <property type="project" value="InterPro"/>
</dbReference>
<dbReference type="GO" id="GO:0030544">
    <property type="term" value="F:Hsp70 protein binding"/>
    <property type="evidence" value="ECO:0007669"/>
    <property type="project" value="InterPro"/>
</dbReference>
<dbReference type="PANTHER" id="PTHR43888">
    <property type="entry name" value="DNAJ-LIKE-2, ISOFORM A-RELATED"/>
    <property type="match status" value="1"/>
</dbReference>
<evidence type="ECO:0000256" key="2">
    <source>
        <dbReference type="ARBA" id="ARBA00022737"/>
    </source>
</evidence>
<dbReference type="GO" id="GO:0005524">
    <property type="term" value="F:ATP binding"/>
    <property type="evidence" value="ECO:0007669"/>
    <property type="project" value="InterPro"/>
</dbReference>
<dbReference type="InterPro" id="IPR001623">
    <property type="entry name" value="DnaJ_domain"/>
</dbReference>
<dbReference type="SMART" id="SM00271">
    <property type="entry name" value="DnaJ"/>
    <property type="match status" value="1"/>
</dbReference>
<dbReference type="SUPFAM" id="SSF49493">
    <property type="entry name" value="HSP40/DnaJ peptide-binding domain"/>
    <property type="match status" value="2"/>
</dbReference>
<keyword evidence="1 5" id="KW-0479">Metal-binding</keyword>
<dbReference type="PROSITE" id="PS51188">
    <property type="entry name" value="ZF_CR"/>
    <property type="match status" value="1"/>
</dbReference>
<reference evidence="9 10" key="1">
    <citation type="journal article" date="2014" name="PLoS ONE">
        <title>Global Analysis of Gene Expression Profiles in Physic Nut (Jatropha curcas L.) Seedlings Exposed to Salt Stress.</title>
        <authorList>
            <person name="Zhang L."/>
            <person name="Zhang C."/>
            <person name="Wu P."/>
            <person name="Chen Y."/>
            <person name="Li M."/>
            <person name="Jiang H."/>
            <person name="Wu G."/>
        </authorList>
    </citation>
    <scope>NUCLEOTIDE SEQUENCE [LARGE SCALE GENOMIC DNA]</scope>
    <source>
        <strain evidence="10">cv. GZQX0401</strain>
        <tissue evidence="9">Young leaves</tissue>
    </source>
</reference>
<feature type="domain" description="J" evidence="7">
    <location>
        <begin position="13"/>
        <end position="74"/>
    </location>
</feature>
<evidence type="ECO:0000313" key="9">
    <source>
        <dbReference type="EMBL" id="KDP28841.1"/>
    </source>
</evidence>
<dbReference type="InterPro" id="IPR036410">
    <property type="entry name" value="HSP_DnaJ_Cys-rich_dom_sf"/>
</dbReference>
<proteinExistence type="inferred from homology"/>
<dbReference type="PROSITE" id="PS50076">
    <property type="entry name" value="DNAJ_2"/>
    <property type="match status" value="1"/>
</dbReference>
<organism evidence="9 10">
    <name type="scientific">Jatropha curcas</name>
    <name type="common">Barbados nut</name>
    <dbReference type="NCBI Taxonomy" id="180498"/>
    <lineage>
        <taxon>Eukaryota</taxon>
        <taxon>Viridiplantae</taxon>
        <taxon>Streptophyta</taxon>
        <taxon>Embryophyta</taxon>
        <taxon>Tracheophyta</taxon>
        <taxon>Spermatophyta</taxon>
        <taxon>Magnoliopsida</taxon>
        <taxon>eudicotyledons</taxon>
        <taxon>Gunneridae</taxon>
        <taxon>Pentapetalae</taxon>
        <taxon>rosids</taxon>
        <taxon>fabids</taxon>
        <taxon>Malpighiales</taxon>
        <taxon>Euphorbiaceae</taxon>
        <taxon>Crotonoideae</taxon>
        <taxon>Jatropheae</taxon>
        <taxon>Jatropha</taxon>
    </lineage>
</organism>
<keyword evidence="4 5" id="KW-0862">Zinc</keyword>
<dbReference type="STRING" id="180498.A0A067JXZ7"/>
<dbReference type="GO" id="GO:0009408">
    <property type="term" value="P:response to heat"/>
    <property type="evidence" value="ECO:0007669"/>
    <property type="project" value="InterPro"/>
</dbReference>
<keyword evidence="10" id="KW-1185">Reference proteome</keyword>
<dbReference type="PROSITE" id="PS00636">
    <property type="entry name" value="DNAJ_1"/>
    <property type="match status" value="1"/>
</dbReference>
<name>A0A067JXZ7_JATCU</name>
<protein>
    <submittedName>
        <fullName evidence="9">Uncharacterized protein</fullName>
    </submittedName>
</protein>
<dbReference type="AlphaFoldDB" id="A0A067JXZ7"/>
<evidence type="ECO:0000256" key="5">
    <source>
        <dbReference type="PROSITE-ProRule" id="PRU00546"/>
    </source>
</evidence>
<accession>A0A067JXZ7</accession>
<evidence type="ECO:0000256" key="3">
    <source>
        <dbReference type="ARBA" id="ARBA00022771"/>
    </source>
</evidence>